<keyword evidence="7" id="KW-1006">Bacterial flagellum protein export</keyword>
<dbReference type="OrthoDB" id="264725at2"/>
<dbReference type="GO" id="GO:0015031">
    <property type="term" value="P:protein transport"/>
    <property type="evidence" value="ECO:0007669"/>
    <property type="project" value="UniProtKB-KW"/>
</dbReference>
<evidence type="ECO:0000313" key="10">
    <source>
        <dbReference type="EMBL" id="TWT71279.1"/>
    </source>
</evidence>
<dbReference type="PANTHER" id="PTHR34982:SF1">
    <property type="entry name" value="FLAGELLAR ASSEMBLY PROTEIN FLIH"/>
    <property type="match status" value="1"/>
</dbReference>
<keyword evidence="6" id="KW-0653">Protein transport</keyword>
<comment type="similarity">
    <text evidence="2">Belongs to the FliH family.</text>
</comment>
<evidence type="ECO:0000256" key="6">
    <source>
        <dbReference type="ARBA" id="ARBA00022927"/>
    </source>
</evidence>
<evidence type="ECO:0000256" key="7">
    <source>
        <dbReference type="ARBA" id="ARBA00023225"/>
    </source>
</evidence>
<dbReference type="EMBL" id="SJPL01000001">
    <property type="protein sequence ID" value="TWT71279.1"/>
    <property type="molecule type" value="Genomic_DNA"/>
</dbReference>
<accession>A0A5C5Y8H6</accession>
<keyword evidence="10" id="KW-0282">Flagellum</keyword>
<dbReference type="AlphaFoldDB" id="A0A5C5Y8H6"/>
<keyword evidence="4" id="KW-0813">Transport</keyword>
<sequence length="228" mass="24810">MAFVLKSKSEQEAASAARKASSLAGFNLDDLAGQGLAQLEHAKTEAQNVLRQAKAQAEQVLQQARQDGHAEGLKQAEKDVDARVKKEASALATQQVAAMKRATSELQQTYQDWMQQYASVLQQTILAAIEKIVVARVDSEKEVLLRWTAEALSKTRAATDLTVAVHPELLAELGQQLDELVAQSDLPERTTVVPDESLSMSDVVIRQSGGEIRAGLQAQLDRLAELLQ</sequence>
<keyword evidence="5" id="KW-1005">Bacterial flagellum biogenesis</keyword>
<feature type="domain" description="Flagellar assembly protein FliH/Type III secretion system HrpE" evidence="9">
    <location>
        <begin position="94"/>
        <end position="223"/>
    </location>
</feature>
<evidence type="ECO:0000256" key="1">
    <source>
        <dbReference type="ARBA" id="ARBA00003041"/>
    </source>
</evidence>
<keyword evidence="10" id="KW-0969">Cilium</keyword>
<evidence type="ECO:0000256" key="3">
    <source>
        <dbReference type="ARBA" id="ARBA00016507"/>
    </source>
</evidence>
<evidence type="ECO:0000313" key="11">
    <source>
        <dbReference type="Proteomes" id="UP000317238"/>
    </source>
</evidence>
<dbReference type="PANTHER" id="PTHR34982">
    <property type="entry name" value="YOP PROTEINS TRANSLOCATION PROTEIN L"/>
    <property type="match status" value="1"/>
</dbReference>
<reference evidence="10 11" key="1">
    <citation type="submission" date="2019-02" db="EMBL/GenBank/DDBJ databases">
        <title>Deep-cultivation of Planctomycetes and their phenomic and genomic characterization uncovers novel biology.</title>
        <authorList>
            <person name="Wiegand S."/>
            <person name="Jogler M."/>
            <person name="Boedeker C."/>
            <person name="Pinto D."/>
            <person name="Vollmers J."/>
            <person name="Rivas-Marin E."/>
            <person name="Kohn T."/>
            <person name="Peeters S.H."/>
            <person name="Heuer A."/>
            <person name="Rast P."/>
            <person name="Oberbeckmann S."/>
            <person name="Bunk B."/>
            <person name="Jeske O."/>
            <person name="Meyerdierks A."/>
            <person name="Storesund J.E."/>
            <person name="Kallscheuer N."/>
            <person name="Luecker S."/>
            <person name="Lage O.M."/>
            <person name="Pohl T."/>
            <person name="Merkel B.J."/>
            <person name="Hornburger P."/>
            <person name="Mueller R.-W."/>
            <person name="Bruemmer F."/>
            <person name="Labrenz M."/>
            <person name="Spormann A.M."/>
            <person name="Op Den Camp H."/>
            <person name="Overmann J."/>
            <person name="Amann R."/>
            <person name="Jetten M.S.M."/>
            <person name="Mascher T."/>
            <person name="Medema M.H."/>
            <person name="Devos D.P."/>
            <person name="Kaster A.-K."/>
            <person name="Ovreas L."/>
            <person name="Rohde M."/>
            <person name="Galperin M.Y."/>
            <person name="Jogler C."/>
        </authorList>
    </citation>
    <scope>NUCLEOTIDE SEQUENCE [LARGE SCALE GENOMIC DNA]</scope>
    <source>
        <strain evidence="10 11">Pan14r</strain>
    </source>
</reference>
<dbReference type="Proteomes" id="UP000317238">
    <property type="component" value="Unassembled WGS sequence"/>
</dbReference>
<evidence type="ECO:0000256" key="8">
    <source>
        <dbReference type="SAM" id="Coils"/>
    </source>
</evidence>
<evidence type="ECO:0000256" key="4">
    <source>
        <dbReference type="ARBA" id="ARBA00022448"/>
    </source>
</evidence>
<keyword evidence="10" id="KW-0966">Cell projection</keyword>
<keyword evidence="8" id="KW-0175">Coiled coil</keyword>
<feature type="coiled-coil region" evidence="8">
    <location>
        <begin position="36"/>
        <end position="67"/>
    </location>
</feature>
<dbReference type="GO" id="GO:0005829">
    <property type="term" value="C:cytosol"/>
    <property type="evidence" value="ECO:0007669"/>
    <property type="project" value="TreeGrafter"/>
</dbReference>
<name>A0A5C5Y8H6_9PLAN</name>
<comment type="caution">
    <text evidence="10">The sequence shown here is derived from an EMBL/GenBank/DDBJ whole genome shotgun (WGS) entry which is preliminary data.</text>
</comment>
<dbReference type="GO" id="GO:0044781">
    <property type="term" value="P:bacterial-type flagellum organization"/>
    <property type="evidence" value="ECO:0007669"/>
    <property type="project" value="UniProtKB-KW"/>
</dbReference>
<evidence type="ECO:0000256" key="5">
    <source>
        <dbReference type="ARBA" id="ARBA00022795"/>
    </source>
</evidence>
<protein>
    <recommendedName>
        <fullName evidence="3">Flagellar assembly protein FliH</fullName>
    </recommendedName>
</protein>
<organism evidence="10 11">
    <name type="scientific">Crateriforma conspicua</name>
    <dbReference type="NCBI Taxonomy" id="2527996"/>
    <lineage>
        <taxon>Bacteria</taxon>
        <taxon>Pseudomonadati</taxon>
        <taxon>Planctomycetota</taxon>
        <taxon>Planctomycetia</taxon>
        <taxon>Planctomycetales</taxon>
        <taxon>Planctomycetaceae</taxon>
        <taxon>Crateriforma</taxon>
    </lineage>
</organism>
<dbReference type="InterPro" id="IPR051472">
    <property type="entry name" value="T3SS_Stator/FliH"/>
</dbReference>
<gene>
    <name evidence="10" type="ORF">Pan14r_35890</name>
</gene>
<proteinExistence type="inferred from homology"/>
<dbReference type="InterPro" id="IPR018035">
    <property type="entry name" value="Flagellar_FliH/T3SS_HrpE"/>
</dbReference>
<keyword evidence="11" id="KW-1185">Reference proteome</keyword>
<dbReference type="RefSeq" id="WP_146439690.1">
    <property type="nucleotide sequence ID" value="NZ_SJPL01000001.1"/>
</dbReference>
<dbReference type="Pfam" id="PF02108">
    <property type="entry name" value="FliH"/>
    <property type="match status" value="1"/>
</dbReference>
<comment type="function">
    <text evidence="1">Needed for flagellar regrowth and assembly.</text>
</comment>
<evidence type="ECO:0000256" key="2">
    <source>
        <dbReference type="ARBA" id="ARBA00006602"/>
    </source>
</evidence>
<evidence type="ECO:0000259" key="9">
    <source>
        <dbReference type="Pfam" id="PF02108"/>
    </source>
</evidence>